<dbReference type="Proteomes" id="UP000594205">
    <property type="component" value="Chromosome"/>
</dbReference>
<dbReference type="AlphaFoldDB" id="A0A7M2SMW3"/>
<feature type="chain" id="PRO_5031101911" description="Secreted protein" evidence="1">
    <location>
        <begin position="29"/>
        <end position="139"/>
    </location>
</feature>
<name>A0A7M2SMW3_9ACTN</name>
<evidence type="ECO:0000256" key="1">
    <source>
        <dbReference type="SAM" id="SignalP"/>
    </source>
</evidence>
<protein>
    <recommendedName>
        <fullName evidence="4">Secreted protein</fullName>
    </recommendedName>
</protein>
<evidence type="ECO:0008006" key="4">
    <source>
        <dbReference type="Google" id="ProtNLM"/>
    </source>
</evidence>
<gene>
    <name evidence="2" type="ORF">IM697_00790</name>
</gene>
<dbReference type="KEGG" id="sfeu:IM697_00790"/>
<evidence type="ECO:0000313" key="3">
    <source>
        <dbReference type="Proteomes" id="UP000594205"/>
    </source>
</evidence>
<dbReference type="EMBL" id="CP063373">
    <property type="protein sequence ID" value="QOV37045.1"/>
    <property type="molecule type" value="Genomic_DNA"/>
</dbReference>
<accession>A0A7M2SMW3</accession>
<keyword evidence="1" id="KW-0732">Signal</keyword>
<evidence type="ECO:0000313" key="2">
    <source>
        <dbReference type="EMBL" id="QOV37045.1"/>
    </source>
</evidence>
<sequence>MKTKFRRALAVGAAALGVLAFSASPASAGDVSRTYGGVYGAASFHYASKTYADHIYLELLDREPDGHHVRLRVQSLTPNRVLTSYAWRKVTTGAGTTGQWVTELTDSRGIWALRIQVCVFEGERALGCDESAWDGNIYY</sequence>
<feature type="signal peptide" evidence="1">
    <location>
        <begin position="1"/>
        <end position="28"/>
    </location>
</feature>
<proteinExistence type="predicted"/>
<reference evidence="2 3" key="1">
    <citation type="submission" date="2020-10" db="EMBL/GenBank/DDBJ databases">
        <title>Streptomyces ferrugineus complate genome analysis.</title>
        <authorList>
            <person name="Anwar N."/>
        </authorList>
    </citation>
    <scope>NUCLEOTIDE SEQUENCE [LARGE SCALE GENOMIC DNA]</scope>
    <source>
        <strain evidence="2 3">CCTCC AA2014009</strain>
    </source>
</reference>
<dbReference type="RefSeq" id="WP_194043706.1">
    <property type="nucleotide sequence ID" value="NZ_CP063373.1"/>
</dbReference>
<organism evidence="2 3">
    <name type="scientific">Streptomyces ferrugineus</name>
    <dbReference type="NCBI Taxonomy" id="1413221"/>
    <lineage>
        <taxon>Bacteria</taxon>
        <taxon>Bacillati</taxon>
        <taxon>Actinomycetota</taxon>
        <taxon>Actinomycetes</taxon>
        <taxon>Kitasatosporales</taxon>
        <taxon>Streptomycetaceae</taxon>
        <taxon>Streptomyces</taxon>
    </lineage>
</organism>
<keyword evidence="3" id="KW-1185">Reference proteome</keyword>